<evidence type="ECO:0000313" key="2">
    <source>
        <dbReference type="EMBL" id="MEJ1092073.1"/>
    </source>
</evidence>
<dbReference type="InterPro" id="IPR017438">
    <property type="entry name" value="ATP-NAD_kinase_N"/>
</dbReference>
<dbReference type="PROSITE" id="PS50146">
    <property type="entry name" value="DAGK"/>
    <property type="match status" value="1"/>
</dbReference>
<dbReference type="Gene3D" id="2.60.200.40">
    <property type="match status" value="1"/>
</dbReference>
<dbReference type="EMBL" id="JBBDGN010000009">
    <property type="protein sequence ID" value="MEJ1092073.1"/>
    <property type="molecule type" value="Genomic_DNA"/>
</dbReference>
<keyword evidence="2" id="KW-0418">Kinase</keyword>
<keyword evidence="2" id="KW-0808">Transferase</keyword>
<dbReference type="InterPro" id="IPR001206">
    <property type="entry name" value="Diacylglycerol_kinase_cat_dom"/>
</dbReference>
<dbReference type="Proteomes" id="UP001366085">
    <property type="component" value="Unassembled WGS sequence"/>
</dbReference>
<dbReference type="Gene3D" id="3.40.50.10330">
    <property type="entry name" value="Probable inorganic polyphosphate/atp-NAD kinase, domain 1"/>
    <property type="match status" value="1"/>
</dbReference>
<gene>
    <name evidence="2" type="ORF">WDU93_10240</name>
</gene>
<evidence type="ECO:0000313" key="3">
    <source>
        <dbReference type="Proteomes" id="UP001366085"/>
    </source>
</evidence>
<comment type="caution">
    <text evidence="2">The sequence shown here is derived from an EMBL/GenBank/DDBJ whole genome shotgun (WGS) entry which is preliminary data.</text>
</comment>
<dbReference type="InterPro" id="IPR045540">
    <property type="entry name" value="YegS/DAGK_C"/>
</dbReference>
<dbReference type="GO" id="GO:0016301">
    <property type="term" value="F:kinase activity"/>
    <property type="evidence" value="ECO:0007669"/>
    <property type="project" value="UniProtKB-KW"/>
</dbReference>
<dbReference type="Pfam" id="PF00781">
    <property type="entry name" value="DAGK_cat"/>
    <property type="match status" value="1"/>
</dbReference>
<dbReference type="InterPro" id="IPR016064">
    <property type="entry name" value="NAD/diacylglycerol_kinase_sf"/>
</dbReference>
<feature type="domain" description="DAGKc" evidence="1">
    <location>
        <begin position="6"/>
        <end position="136"/>
    </location>
</feature>
<accession>A0ABU8LN01</accession>
<dbReference type="PANTHER" id="PTHR30492:SF0">
    <property type="entry name" value="METHYLGLYOXAL SYNTHASE"/>
    <property type="match status" value="1"/>
</dbReference>
<dbReference type="SUPFAM" id="SSF111331">
    <property type="entry name" value="NAD kinase/diacylglycerol kinase-like"/>
    <property type="match status" value="1"/>
</dbReference>
<proteinExistence type="predicted"/>
<protein>
    <submittedName>
        <fullName evidence="2">Diacylglycerol kinase family protein</fullName>
    </submittedName>
</protein>
<keyword evidence="3" id="KW-1185">Reference proteome</keyword>
<evidence type="ECO:0000259" key="1">
    <source>
        <dbReference type="PROSITE" id="PS50146"/>
    </source>
</evidence>
<reference evidence="2 3" key="1">
    <citation type="submission" date="2024-02" db="EMBL/GenBank/DDBJ databases">
        <authorList>
            <person name="Saticioglu I.B."/>
        </authorList>
    </citation>
    <scope>NUCLEOTIDE SEQUENCE [LARGE SCALE GENOMIC DNA]</scope>
    <source>
        <strain evidence="2 3">Mu-43</strain>
    </source>
</reference>
<name>A0ABU8LN01_9MICO</name>
<dbReference type="Pfam" id="PF19279">
    <property type="entry name" value="YegS_C"/>
    <property type="match status" value="1"/>
</dbReference>
<organism evidence="2 3">
    <name type="scientific">Microbacterium istanbulense</name>
    <dbReference type="NCBI Taxonomy" id="3122049"/>
    <lineage>
        <taxon>Bacteria</taxon>
        <taxon>Bacillati</taxon>
        <taxon>Actinomycetota</taxon>
        <taxon>Actinomycetes</taxon>
        <taxon>Micrococcales</taxon>
        <taxon>Microbacteriaceae</taxon>
        <taxon>Microbacterium</taxon>
    </lineage>
</organism>
<dbReference type="RefSeq" id="WP_337320267.1">
    <property type="nucleotide sequence ID" value="NZ_JBBDGN010000009.1"/>
</dbReference>
<dbReference type="PANTHER" id="PTHR30492">
    <property type="entry name" value="METHYLGLYOXAL SYNTHASE"/>
    <property type="match status" value="1"/>
</dbReference>
<dbReference type="InterPro" id="IPR004363">
    <property type="entry name" value="Methylgl_synth"/>
</dbReference>
<sequence>MVGGAHKRAHAALVYNPVKCDGKRLRTTVLARSAQHGWASPRFYETTVEDPGQDVTRRALAEGAAVVLVAGGDGTVRAVAEAVAGTGIPLAIVPSGTGNLFALNLRLPQASPESMIDAVFTGFTYPVDIGWALLTREDESEDEHAFVVLAGMGLDAHMIARTNPQLKKSVGWVAYVDGAARSLPGAKPFRTVYQLDEGRLHSAKVHSVLFANCGLLPAGISLVPDASVDDGTLDVAVIQPGGPLGWVALWRKIWWDNSVLRRSRAGRRVLERRGRSTSIRYLRGGAAEAAMTGPTPIELDGDEFGDAVRITCRIAPGALTVVLPDGHDVSAL</sequence>